<organism evidence="1 2">
    <name type="scientific">Parathielavia appendiculata</name>
    <dbReference type="NCBI Taxonomy" id="2587402"/>
    <lineage>
        <taxon>Eukaryota</taxon>
        <taxon>Fungi</taxon>
        <taxon>Dikarya</taxon>
        <taxon>Ascomycota</taxon>
        <taxon>Pezizomycotina</taxon>
        <taxon>Sordariomycetes</taxon>
        <taxon>Sordariomycetidae</taxon>
        <taxon>Sordariales</taxon>
        <taxon>Chaetomiaceae</taxon>
        <taxon>Parathielavia</taxon>
    </lineage>
</organism>
<dbReference type="GeneID" id="87832938"/>
<dbReference type="RefSeq" id="XP_062650119.1">
    <property type="nucleotide sequence ID" value="XM_062796170.1"/>
</dbReference>
<proteinExistence type="predicted"/>
<name>A0AAN6U4K6_9PEZI</name>
<protein>
    <submittedName>
        <fullName evidence="1">Uncharacterized protein</fullName>
    </submittedName>
</protein>
<reference evidence="1" key="2">
    <citation type="submission" date="2023-05" db="EMBL/GenBank/DDBJ databases">
        <authorList>
            <consortium name="Lawrence Berkeley National Laboratory"/>
            <person name="Steindorff A."/>
            <person name="Hensen N."/>
            <person name="Bonometti L."/>
            <person name="Westerberg I."/>
            <person name="Brannstrom I.O."/>
            <person name="Guillou S."/>
            <person name="Cros-Aarteil S."/>
            <person name="Calhoun S."/>
            <person name="Haridas S."/>
            <person name="Kuo A."/>
            <person name="Mondo S."/>
            <person name="Pangilinan J."/>
            <person name="Riley R."/>
            <person name="Labutti K."/>
            <person name="Andreopoulos B."/>
            <person name="Lipzen A."/>
            <person name="Chen C."/>
            <person name="Yanf M."/>
            <person name="Daum C."/>
            <person name="Ng V."/>
            <person name="Clum A."/>
            <person name="Ohm R."/>
            <person name="Martin F."/>
            <person name="Silar P."/>
            <person name="Natvig D."/>
            <person name="Lalanne C."/>
            <person name="Gautier V."/>
            <person name="Ament-Velasquez S.L."/>
            <person name="Kruys A."/>
            <person name="Hutchinson M.I."/>
            <person name="Powell A.J."/>
            <person name="Barry K."/>
            <person name="Miller A.N."/>
            <person name="Grigoriev I.V."/>
            <person name="Debuchy R."/>
            <person name="Gladieux P."/>
            <person name="Thoren M.H."/>
            <person name="Johannesson H."/>
        </authorList>
    </citation>
    <scope>NUCLEOTIDE SEQUENCE</scope>
    <source>
        <strain evidence="1">CBS 731.68</strain>
    </source>
</reference>
<accession>A0AAN6U4K6</accession>
<reference evidence="1" key="1">
    <citation type="journal article" date="2023" name="Mol. Phylogenet. Evol.">
        <title>Genome-scale phylogeny and comparative genomics of the fungal order Sordariales.</title>
        <authorList>
            <person name="Hensen N."/>
            <person name="Bonometti L."/>
            <person name="Westerberg I."/>
            <person name="Brannstrom I.O."/>
            <person name="Guillou S."/>
            <person name="Cros-Aarteil S."/>
            <person name="Calhoun S."/>
            <person name="Haridas S."/>
            <person name="Kuo A."/>
            <person name="Mondo S."/>
            <person name="Pangilinan J."/>
            <person name="Riley R."/>
            <person name="LaButti K."/>
            <person name="Andreopoulos B."/>
            <person name="Lipzen A."/>
            <person name="Chen C."/>
            <person name="Yan M."/>
            <person name="Daum C."/>
            <person name="Ng V."/>
            <person name="Clum A."/>
            <person name="Steindorff A."/>
            <person name="Ohm R.A."/>
            <person name="Martin F."/>
            <person name="Silar P."/>
            <person name="Natvig D.O."/>
            <person name="Lalanne C."/>
            <person name="Gautier V."/>
            <person name="Ament-Velasquez S.L."/>
            <person name="Kruys A."/>
            <person name="Hutchinson M.I."/>
            <person name="Powell A.J."/>
            <person name="Barry K."/>
            <person name="Miller A.N."/>
            <person name="Grigoriev I.V."/>
            <person name="Debuchy R."/>
            <person name="Gladieux P."/>
            <person name="Hiltunen Thoren M."/>
            <person name="Johannesson H."/>
        </authorList>
    </citation>
    <scope>NUCLEOTIDE SEQUENCE</scope>
    <source>
        <strain evidence="1">CBS 731.68</strain>
    </source>
</reference>
<sequence length="181" mass="20901">MPPTFCWTPTPALWHTLVRQRYFQPAPHLIRQPATLHRSAPACLMPSLSLRVPRTTYKDDIAWEGFKACVQEWTCESQPSRPGEEEVPAAVATLDGASREQLRRRFCEWRTTAVRAGNPRRNPDAAILSWRYLYFVQVDEDSLSSVMQWIGQGPLDVGCVYLVRCYDEYDFGRPPEKKQEK</sequence>
<dbReference type="Proteomes" id="UP001302602">
    <property type="component" value="Unassembled WGS sequence"/>
</dbReference>
<dbReference type="EMBL" id="MU853225">
    <property type="protein sequence ID" value="KAK4126348.1"/>
    <property type="molecule type" value="Genomic_DNA"/>
</dbReference>
<evidence type="ECO:0000313" key="1">
    <source>
        <dbReference type="EMBL" id="KAK4126348.1"/>
    </source>
</evidence>
<evidence type="ECO:0000313" key="2">
    <source>
        <dbReference type="Proteomes" id="UP001302602"/>
    </source>
</evidence>
<comment type="caution">
    <text evidence="1">The sequence shown here is derived from an EMBL/GenBank/DDBJ whole genome shotgun (WGS) entry which is preliminary data.</text>
</comment>
<gene>
    <name evidence="1" type="ORF">N657DRAFT_679297</name>
</gene>
<keyword evidence="2" id="KW-1185">Reference proteome</keyword>
<dbReference type="AlphaFoldDB" id="A0AAN6U4K6"/>